<protein>
    <recommendedName>
        <fullName evidence="3">DUF6970 domain-containing protein</fullName>
    </recommendedName>
</protein>
<dbReference type="RefSeq" id="WP_244535960.1">
    <property type="nucleotide sequence ID" value="NZ_FRAS01000018.1"/>
</dbReference>
<dbReference type="AlphaFoldDB" id="A0A1M7C878"/>
<dbReference type="Proteomes" id="UP000183947">
    <property type="component" value="Unassembled WGS sequence"/>
</dbReference>
<accession>A0A1M7C878</accession>
<feature type="domain" description="DUF6970" evidence="3">
    <location>
        <begin position="81"/>
        <end position="155"/>
    </location>
</feature>
<sequence>MRSYSFLPAAAVSLLLFGFACQKNVNVTTPTDTPATGTTGITSTPAPTAKNTTTPVPDAPVAAFDTTARPGWLRAKIDAHLAEKKQNPPIQILRYRYRDAVVYYETSPCCDQFTNLYDQKGKLICHPDGGFTGRGDGNCADFNKNKTEEKLVWQDPRQ</sequence>
<organism evidence="4 5">
    <name type="scientific">Hymenobacter psychrotolerans DSM 18569</name>
    <dbReference type="NCBI Taxonomy" id="1121959"/>
    <lineage>
        <taxon>Bacteria</taxon>
        <taxon>Pseudomonadati</taxon>
        <taxon>Bacteroidota</taxon>
        <taxon>Cytophagia</taxon>
        <taxon>Cytophagales</taxon>
        <taxon>Hymenobacteraceae</taxon>
        <taxon>Hymenobacter</taxon>
    </lineage>
</organism>
<name>A0A1M7C878_9BACT</name>
<evidence type="ECO:0000259" key="3">
    <source>
        <dbReference type="Pfam" id="PF22311"/>
    </source>
</evidence>
<gene>
    <name evidence="4" type="ORF">SAMN02746009_03092</name>
</gene>
<evidence type="ECO:0000313" key="5">
    <source>
        <dbReference type="Proteomes" id="UP000183947"/>
    </source>
</evidence>
<dbReference type="PROSITE" id="PS51257">
    <property type="entry name" value="PROKAR_LIPOPROTEIN"/>
    <property type="match status" value="1"/>
</dbReference>
<evidence type="ECO:0000256" key="1">
    <source>
        <dbReference type="SAM" id="MobiDB-lite"/>
    </source>
</evidence>
<evidence type="ECO:0000256" key="2">
    <source>
        <dbReference type="SAM" id="SignalP"/>
    </source>
</evidence>
<feature type="signal peptide" evidence="2">
    <location>
        <begin position="1"/>
        <end position="22"/>
    </location>
</feature>
<dbReference type="Pfam" id="PF22311">
    <property type="entry name" value="DUF6970"/>
    <property type="match status" value="1"/>
</dbReference>
<feature type="chain" id="PRO_5013178375" description="DUF6970 domain-containing protein" evidence="2">
    <location>
        <begin position="23"/>
        <end position="158"/>
    </location>
</feature>
<dbReference type="InterPro" id="IPR054243">
    <property type="entry name" value="DUF6970"/>
</dbReference>
<keyword evidence="2" id="KW-0732">Signal</keyword>
<dbReference type="STRING" id="1121959.SAMN02746009_03092"/>
<dbReference type="EMBL" id="FRAS01000018">
    <property type="protein sequence ID" value="SHL63383.1"/>
    <property type="molecule type" value="Genomic_DNA"/>
</dbReference>
<evidence type="ECO:0000313" key="4">
    <source>
        <dbReference type="EMBL" id="SHL63383.1"/>
    </source>
</evidence>
<feature type="region of interest" description="Disordered" evidence="1">
    <location>
        <begin position="32"/>
        <end position="58"/>
    </location>
</feature>
<keyword evidence="5" id="KW-1185">Reference proteome</keyword>
<reference evidence="5" key="1">
    <citation type="submission" date="2016-11" db="EMBL/GenBank/DDBJ databases">
        <authorList>
            <person name="Varghese N."/>
            <person name="Submissions S."/>
        </authorList>
    </citation>
    <scope>NUCLEOTIDE SEQUENCE [LARGE SCALE GENOMIC DNA]</scope>
    <source>
        <strain evidence="5">DSM 18569</strain>
    </source>
</reference>
<proteinExistence type="predicted"/>
<feature type="compositionally biased region" description="Low complexity" evidence="1">
    <location>
        <begin position="32"/>
        <end position="56"/>
    </location>
</feature>